<organism evidence="4">
    <name type="scientific">Streltzoviella insularis</name>
    <dbReference type="NCBI Taxonomy" id="1206366"/>
    <lineage>
        <taxon>Eukaryota</taxon>
        <taxon>Metazoa</taxon>
        <taxon>Ecdysozoa</taxon>
        <taxon>Arthropoda</taxon>
        <taxon>Hexapoda</taxon>
        <taxon>Insecta</taxon>
        <taxon>Pterygota</taxon>
        <taxon>Neoptera</taxon>
        <taxon>Endopterygota</taxon>
        <taxon>Lepidoptera</taxon>
        <taxon>Glossata</taxon>
        <taxon>Ditrysia</taxon>
        <taxon>Cossoidea</taxon>
        <taxon>Cossidae</taxon>
        <taxon>Cossinae</taxon>
        <taxon>Streltzoviella</taxon>
    </lineage>
</organism>
<dbReference type="GO" id="GO:0005576">
    <property type="term" value="C:extracellular region"/>
    <property type="evidence" value="ECO:0007669"/>
    <property type="project" value="UniProtKB-SubCell"/>
</dbReference>
<protein>
    <submittedName>
        <fullName evidence="4">Odorant-binding protein 15</fullName>
    </submittedName>
</protein>
<dbReference type="AlphaFoldDB" id="A0A7D5UMQ9"/>
<name>A0A7D5UMQ9_9NEOP</name>
<dbReference type="Pfam" id="PF01395">
    <property type="entry name" value="PBP_GOBP"/>
    <property type="match status" value="1"/>
</dbReference>
<dbReference type="FunFam" id="1.10.238.20:FF:000001">
    <property type="entry name" value="General odorant-binding protein lush"/>
    <property type="match status" value="1"/>
</dbReference>
<dbReference type="InterPro" id="IPR006170">
    <property type="entry name" value="PBP/GOBP"/>
</dbReference>
<dbReference type="PANTHER" id="PTHR21364:SF1">
    <property type="entry name" value="GENERAL ODORANT-BINDING PROTEIN LUSH"/>
    <property type="match status" value="1"/>
</dbReference>
<evidence type="ECO:0000313" key="4">
    <source>
        <dbReference type="EMBL" id="QLI62018.1"/>
    </source>
</evidence>
<dbReference type="SUPFAM" id="SSF47565">
    <property type="entry name" value="Insect pheromone/odorant-binding proteins"/>
    <property type="match status" value="1"/>
</dbReference>
<accession>A0A7D5UMQ9</accession>
<dbReference type="GO" id="GO:0035275">
    <property type="term" value="F:dibutyl phthalate binding"/>
    <property type="evidence" value="ECO:0007669"/>
    <property type="project" value="TreeGrafter"/>
</dbReference>
<keyword evidence="3" id="KW-0964">Secreted</keyword>
<dbReference type="Gene3D" id="1.10.238.20">
    <property type="entry name" value="Pheromone/general odorant binding protein domain"/>
    <property type="match status" value="1"/>
</dbReference>
<sequence>MCSFFFTIMERKEICLLIIIIVFSCTESMTRQQLKNSSKMLKKQCMGKNQVTEDLIGDIEKGKFIEDRNVMCYIACIYQMLQVVKNNKLNYEASLKQVDMMYPADIKEAAKATITKCKDVSKKYKDLCESSYWTAKCIYENDPKNFIFA</sequence>
<reference evidence="4" key="1">
    <citation type="journal article" date="2019" name="Sci. Rep.">
        <title>Antennal transcriptome analyses and olfactory protein identification in an important wood-boring moth pest, Streltzoviella insularis (Lepidoptera: Cossidae).</title>
        <authorList>
            <person name="Yang Y"/>
            <person name="Li W"/>
            <person name="Tao J Zong.S."/>
        </authorList>
    </citation>
    <scope>NUCLEOTIDE SEQUENCE</scope>
    <source>
        <tissue evidence="4">Antennae</tissue>
    </source>
</reference>
<reference evidence="4" key="2">
    <citation type="submission" date="2020-04" db="EMBL/GenBank/DDBJ databases">
        <authorList>
            <person name="Yang Y."/>
        </authorList>
    </citation>
    <scope>NUCLEOTIDE SEQUENCE</scope>
    <source>
        <tissue evidence="4">Antennae</tissue>
    </source>
</reference>
<comment type="similarity">
    <text evidence="2">Belongs to the PBP/GOBP family.</text>
</comment>
<dbReference type="CDD" id="cd23992">
    <property type="entry name" value="PBP_GOBP"/>
    <property type="match status" value="1"/>
</dbReference>
<evidence type="ECO:0000256" key="1">
    <source>
        <dbReference type="ARBA" id="ARBA00004613"/>
    </source>
</evidence>
<dbReference type="GO" id="GO:0005549">
    <property type="term" value="F:odorant binding"/>
    <property type="evidence" value="ECO:0007669"/>
    <property type="project" value="InterPro"/>
</dbReference>
<dbReference type="PANTHER" id="PTHR21364">
    <property type="entry name" value="GENERAL ODORANT-BINDING PROTEIN 19A"/>
    <property type="match status" value="1"/>
</dbReference>
<dbReference type="EMBL" id="MT386734">
    <property type="protein sequence ID" value="QLI62018.1"/>
    <property type="molecule type" value="mRNA"/>
</dbReference>
<proteinExistence type="evidence at transcript level"/>
<dbReference type="GO" id="GO:0007608">
    <property type="term" value="P:sensory perception of smell"/>
    <property type="evidence" value="ECO:0007669"/>
    <property type="project" value="TreeGrafter"/>
</dbReference>
<dbReference type="SMART" id="SM00708">
    <property type="entry name" value="PhBP"/>
    <property type="match status" value="1"/>
</dbReference>
<comment type="subcellular location">
    <subcellularLocation>
        <location evidence="1">Secreted</location>
    </subcellularLocation>
</comment>
<evidence type="ECO:0000256" key="3">
    <source>
        <dbReference type="ARBA" id="ARBA00022525"/>
    </source>
</evidence>
<dbReference type="GO" id="GO:0042048">
    <property type="term" value="P:olfactory behavior"/>
    <property type="evidence" value="ECO:0007669"/>
    <property type="project" value="TreeGrafter"/>
</dbReference>
<dbReference type="InterPro" id="IPR036728">
    <property type="entry name" value="PBP_GOBP_sf"/>
</dbReference>
<evidence type="ECO:0000256" key="2">
    <source>
        <dbReference type="ARBA" id="ARBA00008098"/>
    </source>
</evidence>